<dbReference type="FunFam" id="3.90.260.10:FF:000002">
    <property type="entry name" value="Erythrocyte membrane protein band 4.2"/>
    <property type="match status" value="1"/>
</dbReference>
<accession>A0AAJ7WJ11</accession>
<dbReference type="SUPFAM" id="SSF81296">
    <property type="entry name" value="E set domains"/>
    <property type="match status" value="1"/>
</dbReference>
<dbReference type="InterPro" id="IPR002931">
    <property type="entry name" value="Transglutaminase-like"/>
</dbReference>
<dbReference type="RefSeq" id="XP_028968933.1">
    <property type="nucleotide sequence ID" value="XM_029113100.1"/>
</dbReference>
<dbReference type="InterPro" id="IPR036985">
    <property type="entry name" value="Transglutaminase-like_sf"/>
</dbReference>
<gene>
    <name evidence="5" type="primary">LOC100906327</name>
</gene>
<dbReference type="PANTHER" id="PTHR11590:SF40">
    <property type="entry name" value="HEMOCYTE PROTEIN-GLUTAMINE GAMMA-GLUTAMYLTRANSFERASE-LIKE PROTEIN"/>
    <property type="match status" value="1"/>
</dbReference>
<dbReference type="PANTHER" id="PTHR11590">
    <property type="entry name" value="PROTEIN-GLUTAMINE GAMMA-GLUTAMYLTRANSFERASE"/>
    <property type="match status" value="1"/>
</dbReference>
<dbReference type="SUPFAM" id="SSF49309">
    <property type="entry name" value="Transglutaminase, two C-terminal domains"/>
    <property type="match status" value="2"/>
</dbReference>
<dbReference type="Gene3D" id="2.60.40.10">
    <property type="entry name" value="Immunoglobulins"/>
    <property type="match status" value="3"/>
</dbReference>
<dbReference type="SUPFAM" id="SSF54001">
    <property type="entry name" value="Cysteine proteinases"/>
    <property type="match status" value="1"/>
</dbReference>
<dbReference type="InterPro" id="IPR023608">
    <property type="entry name" value="Transglutaminase_animal"/>
</dbReference>
<dbReference type="GO" id="GO:0003810">
    <property type="term" value="F:protein-glutamine gamma-glutamyltransferase activity"/>
    <property type="evidence" value="ECO:0007669"/>
    <property type="project" value="InterPro"/>
</dbReference>
<evidence type="ECO:0000256" key="1">
    <source>
        <dbReference type="ARBA" id="ARBA00005968"/>
    </source>
</evidence>
<comment type="similarity">
    <text evidence="1">Belongs to the transglutaminase superfamily. Transglutaminase family.</text>
</comment>
<dbReference type="Gene3D" id="3.90.260.10">
    <property type="entry name" value="Transglutaminase-like"/>
    <property type="match status" value="1"/>
</dbReference>
<dbReference type="InterPro" id="IPR038765">
    <property type="entry name" value="Papain-like_cys_pep_sf"/>
</dbReference>
<dbReference type="PROSITE" id="PS00547">
    <property type="entry name" value="TRANSGLUTAMINASES"/>
    <property type="match status" value="1"/>
</dbReference>
<evidence type="ECO:0000259" key="3">
    <source>
        <dbReference type="SMART" id="SM00460"/>
    </source>
</evidence>
<dbReference type="InterPro" id="IPR050779">
    <property type="entry name" value="Transglutaminase"/>
</dbReference>
<organism evidence="4 5">
    <name type="scientific">Galendromus occidentalis</name>
    <name type="common">western predatory mite</name>
    <dbReference type="NCBI Taxonomy" id="34638"/>
    <lineage>
        <taxon>Eukaryota</taxon>
        <taxon>Metazoa</taxon>
        <taxon>Ecdysozoa</taxon>
        <taxon>Arthropoda</taxon>
        <taxon>Chelicerata</taxon>
        <taxon>Arachnida</taxon>
        <taxon>Acari</taxon>
        <taxon>Parasitiformes</taxon>
        <taxon>Mesostigmata</taxon>
        <taxon>Gamasina</taxon>
        <taxon>Phytoseioidea</taxon>
        <taxon>Phytoseiidae</taxon>
        <taxon>Typhlodrominae</taxon>
        <taxon>Galendromus</taxon>
    </lineage>
</organism>
<dbReference type="Pfam" id="PF00927">
    <property type="entry name" value="Transglut_C"/>
    <property type="match status" value="1"/>
</dbReference>
<feature type="active site" evidence="2">
    <location>
        <position position="303"/>
    </location>
</feature>
<sequence>MERIVEDFTGVLNMSGDGALKTSRALEVTGLDLHIKQNTSSHRTDRFAITRCGDNSSLVVRRGQPMKLSFSFNRIVDWSVDDISVVFIAQGIGPSEFVLPVSQQILDVDHLQQVDNGWFIGTLYDTEGILSLAVLCAPDAPVGLYKIRYKVTNKKTNVQRETNLQDSIYVLFNPWHPDDDVFMPDEDLRAEYVLNDYGKVYQGTHDYPVGKVWHFGQFDHIILPTISYLVDLGKISVSDLRSPIRMARHISALVDQTDDEGILRGRWDGDYSDGVSPMTWSSTTSILEMYMRRGGAPVFYGQCWVYAAVVTTICRALGIPCRPITNFESAHDTDGNMNVDSFSDENGMPLDAANKDSSWNFHLWNEGWMRRPDLGPEFDGWQAFDGTPQEKSEGRFQTGPCPVKAIQAGRVDVNYDARFVFAETNALFYDWVRDRSEPSGWKVVFTNREAGMLVLTKQPGVLRQNDSADDAMAITSSYKCNNLEARQQLLRHGEAASSEDVQYELVKLKRVKAGDAFDVIVNIKNLSSAIRTVDLVISVASLEYTGSISKYVKRQKIHGVQMEPHRSMPCAIQILLEDYQAKITNFGLLKVMAGAKTLETQKTWAGHFALKLEMPRLEVAAARDATMQSEIHYSVSFLNPLFIPLTNCELVITVPGLINHQVVRDLPVIPGGGSFKWRGKAISTRSDEKNFIITFNSNQISGVEGSLTVVI</sequence>
<keyword evidence="4" id="KW-1185">Reference proteome</keyword>
<evidence type="ECO:0000313" key="4">
    <source>
        <dbReference type="Proteomes" id="UP000694867"/>
    </source>
</evidence>
<dbReference type="KEGG" id="goe:100906327"/>
<feature type="domain" description="Transglutaminase-like" evidence="3">
    <location>
        <begin position="295"/>
        <end position="388"/>
    </location>
</feature>
<name>A0AAJ7WJ11_9ACAR</name>
<dbReference type="Proteomes" id="UP000694867">
    <property type="component" value="Unplaced"/>
</dbReference>
<evidence type="ECO:0000313" key="5">
    <source>
        <dbReference type="RefSeq" id="XP_028968933.1"/>
    </source>
</evidence>
<dbReference type="PIRSF" id="PIRSF000459">
    <property type="entry name" value="TGM_EBP42"/>
    <property type="match status" value="1"/>
</dbReference>
<dbReference type="SMART" id="SM00460">
    <property type="entry name" value="TGc"/>
    <property type="match status" value="1"/>
</dbReference>
<dbReference type="GeneID" id="100906327"/>
<dbReference type="Pfam" id="PF00868">
    <property type="entry name" value="Transglut_N"/>
    <property type="match status" value="1"/>
</dbReference>
<dbReference type="Pfam" id="PF01841">
    <property type="entry name" value="Transglut_core"/>
    <property type="match status" value="1"/>
</dbReference>
<proteinExistence type="inferred from homology"/>
<dbReference type="InterPro" id="IPR008958">
    <property type="entry name" value="Transglutaminase_C"/>
</dbReference>
<dbReference type="InterPro" id="IPR013808">
    <property type="entry name" value="Transglutaminase_AS"/>
</dbReference>
<dbReference type="InterPro" id="IPR036238">
    <property type="entry name" value="Transglutaminase_C_sf"/>
</dbReference>
<protein>
    <submittedName>
        <fullName evidence="5">Hemocyte protein-glutamine gamma-glutamyltransferase-like</fullName>
    </submittedName>
</protein>
<dbReference type="InterPro" id="IPR014756">
    <property type="entry name" value="Ig_E-set"/>
</dbReference>
<feature type="active site" evidence="2">
    <location>
        <position position="362"/>
    </location>
</feature>
<reference evidence="5" key="1">
    <citation type="submission" date="2025-08" db="UniProtKB">
        <authorList>
            <consortium name="RefSeq"/>
        </authorList>
    </citation>
    <scope>IDENTIFICATION</scope>
</reference>
<dbReference type="InterPro" id="IPR001102">
    <property type="entry name" value="Transglutaminase_N"/>
</dbReference>
<dbReference type="InterPro" id="IPR013783">
    <property type="entry name" value="Ig-like_fold"/>
</dbReference>
<evidence type="ECO:0000256" key="2">
    <source>
        <dbReference type="PIRSR" id="PIRSR000459-1"/>
    </source>
</evidence>
<feature type="active site" evidence="2">
    <location>
        <position position="385"/>
    </location>
</feature>
<dbReference type="AlphaFoldDB" id="A0AAJ7WJ11"/>